<dbReference type="CDD" id="cd17320">
    <property type="entry name" value="MFS_MdfA_MDR_like"/>
    <property type="match status" value="1"/>
</dbReference>
<dbReference type="STRING" id="1000565.METUNv1_03476"/>
<feature type="transmembrane region" description="Helical" evidence="8">
    <location>
        <begin position="203"/>
        <end position="228"/>
    </location>
</feature>
<evidence type="ECO:0000256" key="4">
    <source>
        <dbReference type="ARBA" id="ARBA00022475"/>
    </source>
</evidence>
<dbReference type="Proteomes" id="UP000005019">
    <property type="component" value="Unassembled WGS sequence"/>
</dbReference>
<dbReference type="InterPro" id="IPR004812">
    <property type="entry name" value="Efflux_drug-R_Bcr/CmlA"/>
</dbReference>
<dbReference type="Gene3D" id="1.20.1720.10">
    <property type="entry name" value="Multidrug resistance protein D"/>
    <property type="match status" value="1"/>
</dbReference>
<feature type="transmembrane region" description="Helical" evidence="8">
    <location>
        <begin position="74"/>
        <end position="93"/>
    </location>
</feature>
<evidence type="ECO:0000313" key="10">
    <source>
        <dbReference type="EMBL" id="EGK70569.1"/>
    </source>
</evidence>
<dbReference type="AlphaFoldDB" id="F5RG81"/>
<dbReference type="RefSeq" id="WP_008063914.1">
    <property type="nucleotide sequence ID" value="NZ_AFHG01000057.1"/>
</dbReference>
<keyword evidence="3 8" id="KW-0813">Transport</keyword>
<keyword evidence="7 8" id="KW-0472">Membrane</keyword>
<keyword evidence="4" id="KW-1003">Cell membrane</keyword>
<dbReference type="SUPFAM" id="SSF103473">
    <property type="entry name" value="MFS general substrate transporter"/>
    <property type="match status" value="1"/>
</dbReference>
<dbReference type="Pfam" id="PF07690">
    <property type="entry name" value="MFS_1"/>
    <property type="match status" value="1"/>
</dbReference>
<feature type="transmembrane region" description="Helical" evidence="8">
    <location>
        <begin position="248"/>
        <end position="269"/>
    </location>
</feature>
<feature type="transmembrane region" description="Helical" evidence="8">
    <location>
        <begin position="132"/>
        <end position="156"/>
    </location>
</feature>
<gene>
    <name evidence="10" type="ORF">METUNv1_03476</name>
</gene>
<dbReference type="eggNOG" id="COG2814">
    <property type="taxonomic scope" value="Bacteria"/>
</dbReference>
<dbReference type="InterPro" id="IPR011701">
    <property type="entry name" value="MFS"/>
</dbReference>
<feature type="transmembrane region" description="Helical" evidence="8">
    <location>
        <begin position="162"/>
        <end position="182"/>
    </location>
</feature>
<comment type="caution">
    <text evidence="10">The sequence shown here is derived from an EMBL/GenBank/DDBJ whole genome shotgun (WGS) entry which is preliminary data.</text>
</comment>
<feature type="transmembrane region" description="Helical" evidence="8">
    <location>
        <begin position="370"/>
        <end position="388"/>
    </location>
</feature>
<feature type="domain" description="Major facilitator superfamily (MFS) profile" evidence="9">
    <location>
        <begin position="8"/>
        <end position="393"/>
    </location>
</feature>
<dbReference type="PANTHER" id="PTHR23502:SF132">
    <property type="entry name" value="POLYAMINE TRANSPORTER 2-RELATED"/>
    <property type="match status" value="1"/>
</dbReference>
<dbReference type="PANTHER" id="PTHR23502">
    <property type="entry name" value="MAJOR FACILITATOR SUPERFAMILY"/>
    <property type="match status" value="1"/>
</dbReference>
<evidence type="ECO:0000259" key="9">
    <source>
        <dbReference type="PROSITE" id="PS50850"/>
    </source>
</evidence>
<evidence type="ECO:0000256" key="1">
    <source>
        <dbReference type="ARBA" id="ARBA00004651"/>
    </source>
</evidence>
<comment type="subcellular location">
    <subcellularLocation>
        <location evidence="8">Cell inner membrane</location>
        <topology evidence="8">Multi-pass membrane protein</topology>
    </subcellularLocation>
    <subcellularLocation>
        <location evidence="1">Cell membrane</location>
        <topology evidence="1">Multi-pass membrane protein</topology>
    </subcellularLocation>
</comment>
<dbReference type="GO" id="GO:0015385">
    <property type="term" value="F:sodium:proton antiporter activity"/>
    <property type="evidence" value="ECO:0007669"/>
    <property type="project" value="TreeGrafter"/>
</dbReference>
<dbReference type="OrthoDB" id="9814303at2"/>
<feature type="transmembrane region" description="Helical" evidence="8">
    <location>
        <begin position="99"/>
        <end position="120"/>
    </location>
</feature>
<evidence type="ECO:0000313" key="11">
    <source>
        <dbReference type="Proteomes" id="UP000005019"/>
    </source>
</evidence>
<evidence type="ECO:0000256" key="6">
    <source>
        <dbReference type="ARBA" id="ARBA00022989"/>
    </source>
</evidence>
<evidence type="ECO:0000256" key="5">
    <source>
        <dbReference type="ARBA" id="ARBA00022692"/>
    </source>
</evidence>
<dbReference type="GO" id="GO:0005886">
    <property type="term" value="C:plasma membrane"/>
    <property type="evidence" value="ECO:0007669"/>
    <property type="project" value="UniProtKB-SubCell"/>
</dbReference>
<keyword evidence="5 8" id="KW-0812">Transmembrane</keyword>
<evidence type="ECO:0000256" key="2">
    <source>
        <dbReference type="ARBA" id="ARBA00006236"/>
    </source>
</evidence>
<proteinExistence type="inferred from homology"/>
<dbReference type="InterPro" id="IPR036259">
    <property type="entry name" value="MFS_trans_sf"/>
</dbReference>
<evidence type="ECO:0000256" key="7">
    <source>
        <dbReference type="ARBA" id="ARBA00023136"/>
    </source>
</evidence>
<feature type="transmembrane region" description="Helical" evidence="8">
    <location>
        <begin position="44"/>
        <end position="62"/>
    </location>
</feature>
<sequence length="398" mass="43045">MSRSPRSLAMVLAALSAIGPFAIDTYLPAFPAIAAELGATKVQVQQSLTIYLGFFALMTLWHGALADALGRRRVVLWSLVMFFLTSVGCALATQIEHLWIARALQGMCAGAGMVVGRAIVRDLFDGAHAQRLMSTIQLLFALAPAAAPIIGGWVFALSGWRAVFWFLAAYSALMWVVCLVRLPETLDPDHRRSLHPVKLARDYAHMYAHPALQALVLAVSMNFAGFFLYVMSAPTFLMEHLGVSPQGFAWLFGPTVAGMMTGSWLARRLAGKLAPQRQLKIAYTIMLAAALINVVMNLLVPASLPWAVLPVALYNIGQALAMPILSLLALELFPRARGMVSSCQAFVQSLTNTAAAGLVVPLLWGEPLHLAAGMAAFVVTGWLAWLRYRALHPDRAAA</sequence>
<comment type="similarity">
    <text evidence="2 8">Belongs to the major facilitator superfamily. Bcr/CmlA family.</text>
</comment>
<dbReference type="EMBL" id="AFHG01000057">
    <property type="protein sequence ID" value="EGK70569.1"/>
    <property type="molecule type" value="Genomic_DNA"/>
</dbReference>
<name>F5RG81_METUF</name>
<dbReference type="GO" id="GO:1990961">
    <property type="term" value="P:xenobiotic detoxification by transmembrane export across the plasma membrane"/>
    <property type="evidence" value="ECO:0007669"/>
    <property type="project" value="InterPro"/>
</dbReference>
<evidence type="ECO:0000256" key="3">
    <source>
        <dbReference type="ARBA" id="ARBA00022448"/>
    </source>
</evidence>
<evidence type="ECO:0000256" key="8">
    <source>
        <dbReference type="RuleBase" id="RU365088"/>
    </source>
</evidence>
<feature type="transmembrane region" description="Helical" evidence="8">
    <location>
        <begin position="312"/>
        <end position="333"/>
    </location>
</feature>
<dbReference type="PROSITE" id="PS50850">
    <property type="entry name" value="MFS"/>
    <property type="match status" value="1"/>
</dbReference>
<accession>F5RG81</accession>
<keyword evidence="8" id="KW-0997">Cell inner membrane</keyword>
<protein>
    <recommendedName>
        <fullName evidence="8">Bcr/CflA family efflux transporter</fullName>
    </recommendedName>
</protein>
<feature type="transmembrane region" description="Helical" evidence="8">
    <location>
        <begin position="281"/>
        <end position="300"/>
    </location>
</feature>
<feature type="transmembrane region" description="Helical" evidence="8">
    <location>
        <begin position="345"/>
        <end position="364"/>
    </location>
</feature>
<organism evidence="10 11">
    <name type="scientific">Methyloversatilis universalis (strain ATCC BAA-1314 / DSM 25237 / JCM 13912 / CCUG 52030 / FAM5)</name>
    <dbReference type="NCBI Taxonomy" id="1000565"/>
    <lineage>
        <taxon>Bacteria</taxon>
        <taxon>Pseudomonadati</taxon>
        <taxon>Pseudomonadota</taxon>
        <taxon>Betaproteobacteria</taxon>
        <taxon>Nitrosomonadales</taxon>
        <taxon>Sterolibacteriaceae</taxon>
        <taxon>Methyloversatilis</taxon>
    </lineage>
</organism>
<dbReference type="InterPro" id="IPR020846">
    <property type="entry name" value="MFS_dom"/>
</dbReference>
<dbReference type="NCBIfam" id="TIGR00710">
    <property type="entry name" value="efflux_Bcr_CflA"/>
    <property type="match status" value="1"/>
</dbReference>
<dbReference type="GO" id="GO:0042910">
    <property type="term" value="F:xenobiotic transmembrane transporter activity"/>
    <property type="evidence" value="ECO:0007669"/>
    <property type="project" value="InterPro"/>
</dbReference>
<reference evidence="10 11" key="1">
    <citation type="journal article" date="2011" name="J. Bacteriol.">
        <title>Genome sequence of Methyloversatilis universalis FAM5T, a methylotrophic representative of the order Rhodocyclales.</title>
        <authorList>
            <person name="Kittichotirat W."/>
            <person name="Good N.M."/>
            <person name="Hall R."/>
            <person name="Bringel F."/>
            <person name="Lajus A."/>
            <person name="Medigue C."/>
            <person name="Smalley N.E."/>
            <person name="Beck D."/>
            <person name="Bumgarner R."/>
            <person name="Vuilleumier S."/>
            <person name="Kalyuzhnaya M.G."/>
        </authorList>
    </citation>
    <scope>NUCLEOTIDE SEQUENCE [LARGE SCALE GENOMIC DNA]</scope>
    <source>
        <strain evidence="11">ATCC BAA-1314 / JCM 13912 / FAM5</strain>
    </source>
</reference>
<comment type="caution">
    <text evidence="8">Lacks conserved residue(s) required for the propagation of feature annotation.</text>
</comment>
<keyword evidence="6 8" id="KW-1133">Transmembrane helix</keyword>
<keyword evidence="11" id="KW-1185">Reference proteome</keyword>